<comment type="caution">
    <text evidence="2">The sequence shown here is derived from an EMBL/GenBank/DDBJ whole genome shotgun (WGS) entry which is preliminary data.</text>
</comment>
<dbReference type="Proteomes" id="UP001589733">
    <property type="component" value="Unassembled WGS sequence"/>
</dbReference>
<feature type="compositionally biased region" description="Pro residues" evidence="1">
    <location>
        <begin position="15"/>
        <end position="25"/>
    </location>
</feature>
<evidence type="ECO:0000256" key="1">
    <source>
        <dbReference type="SAM" id="MobiDB-lite"/>
    </source>
</evidence>
<evidence type="ECO:0000313" key="2">
    <source>
        <dbReference type="EMBL" id="MFB9991459.1"/>
    </source>
</evidence>
<proteinExistence type="predicted"/>
<gene>
    <name evidence="2" type="ORF">ACFFLM_05680</name>
</gene>
<feature type="region of interest" description="Disordered" evidence="1">
    <location>
        <begin position="1"/>
        <end position="33"/>
    </location>
</feature>
<protein>
    <submittedName>
        <fullName evidence="2">Uncharacterized protein</fullName>
    </submittedName>
</protein>
<name>A0ABV6AVC4_9DEIO</name>
<dbReference type="RefSeq" id="WP_380006498.1">
    <property type="nucleotide sequence ID" value="NZ_JBHLYR010000015.1"/>
</dbReference>
<accession>A0ABV6AVC4</accession>
<reference evidence="2 3" key="1">
    <citation type="submission" date="2024-09" db="EMBL/GenBank/DDBJ databases">
        <authorList>
            <person name="Sun Q."/>
            <person name="Mori K."/>
        </authorList>
    </citation>
    <scope>NUCLEOTIDE SEQUENCE [LARGE SCALE GENOMIC DNA]</scope>
    <source>
        <strain evidence="2 3">JCM 13503</strain>
    </source>
</reference>
<organism evidence="2 3">
    <name type="scientific">Deinococcus oregonensis</name>
    <dbReference type="NCBI Taxonomy" id="1805970"/>
    <lineage>
        <taxon>Bacteria</taxon>
        <taxon>Thermotogati</taxon>
        <taxon>Deinococcota</taxon>
        <taxon>Deinococci</taxon>
        <taxon>Deinococcales</taxon>
        <taxon>Deinococcaceae</taxon>
        <taxon>Deinococcus</taxon>
    </lineage>
</organism>
<dbReference type="EMBL" id="JBHLYR010000015">
    <property type="protein sequence ID" value="MFB9991459.1"/>
    <property type="molecule type" value="Genomic_DNA"/>
</dbReference>
<sequence length="203" mass="23092">MTNSRHAVRALPQDPADPPAAPPRRNPLRMPDPIHTEALDLGVPHLLLGVRTREWQQAAAPQPQRKWRTYHHVCGGAQEQLRRLVGFELPLHAGLARRIQDFQKSLPSDAGHAGMRLSDVRRYQDLLRSQLQLDCEESYLSYTHAVYPVDCRADFFARLTPDALPTQLDALLYDLTDPQKRPLDPGVQRWQLWIVTSNAPTYG</sequence>
<keyword evidence="3" id="KW-1185">Reference proteome</keyword>
<evidence type="ECO:0000313" key="3">
    <source>
        <dbReference type="Proteomes" id="UP001589733"/>
    </source>
</evidence>